<gene>
    <name evidence="7" type="ORF">SULPSESMR1_01560</name>
</gene>
<evidence type="ECO:0000256" key="1">
    <source>
        <dbReference type="ARBA" id="ARBA00004141"/>
    </source>
</evidence>
<feature type="transmembrane region" description="Helical" evidence="5">
    <location>
        <begin position="134"/>
        <end position="154"/>
    </location>
</feature>
<evidence type="ECO:0000256" key="2">
    <source>
        <dbReference type="ARBA" id="ARBA00022692"/>
    </source>
</evidence>
<protein>
    <submittedName>
        <fullName evidence="7">YIP1 family protein</fullName>
    </submittedName>
</protein>
<feature type="transmembrane region" description="Helical" evidence="5">
    <location>
        <begin position="166"/>
        <end position="192"/>
    </location>
</feature>
<dbReference type="RefSeq" id="WP_089420292.1">
    <property type="nucleotide sequence ID" value="NZ_CP022415.1"/>
</dbReference>
<keyword evidence="4 5" id="KW-0472">Membrane</keyword>
<feature type="transmembrane region" description="Helical" evidence="5">
    <location>
        <begin position="73"/>
        <end position="93"/>
    </location>
</feature>
<proteinExistence type="predicted"/>
<dbReference type="Proteomes" id="UP000199754">
    <property type="component" value="Chromosome"/>
</dbReference>
<evidence type="ECO:0000256" key="4">
    <source>
        <dbReference type="ARBA" id="ARBA00023136"/>
    </source>
</evidence>
<dbReference type="GO" id="GO:0016020">
    <property type="term" value="C:membrane"/>
    <property type="evidence" value="ECO:0007669"/>
    <property type="project" value="UniProtKB-SubCell"/>
</dbReference>
<evidence type="ECO:0000256" key="3">
    <source>
        <dbReference type="ARBA" id="ARBA00022989"/>
    </source>
</evidence>
<feature type="transmembrane region" description="Helical" evidence="5">
    <location>
        <begin position="105"/>
        <end position="128"/>
    </location>
</feature>
<dbReference type="KEGG" id="spse:SULPSESMR1_01560"/>
<evidence type="ECO:0000256" key="5">
    <source>
        <dbReference type="SAM" id="Phobius"/>
    </source>
</evidence>
<dbReference type="EMBL" id="CP022415">
    <property type="protein sequence ID" value="ASM72374.1"/>
    <property type="molecule type" value="Genomic_DNA"/>
</dbReference>
<evidence type="ECO:0000259" key="6">
    <source>
        <dbReference type="Pfam" id="PF04893"/>
    </source>
</evidence>
<evidence type="ECO:0000313" key="8">
    <source>
        <dbReference type="Proteomes" id="UP000199754"/>
    </source>
</evidence>
<accession>A0A221K065</accession>
<organism evidence="7 8">
    <name type="scientific">Pseudosulfitobacter pseudonitzschiae</name>
    <dbReference type="NCBI Taxonomy" id="1402135"/>
    <lineage>
        <taxon>Bacteria</taxon>
        <taxon>Pseudomonadati</taxon>
        <taxon>Pseudomonadota</taxon>
        <taxon>Alphaproteobacteria</taxon>
        <taxon>Rhodobacterales</taxon>
        <taxon>Roseobacteraceae</taxon>
        <taxon>Pseudosulfitobacter</taxon>
    </lineage>
</organism>
<evidence type="ECO:0000313" key="7">
    <source>
        <dbReference type="EMBL" id="ASM72374.1"/>
    </source>
</evidence>
<reference evidence="7 8" key="1">
    <citation type="submission" date="2017-07" db="EMBL/GenBank/DDBJ databases">
        <title>Genome Sequence of Sulfitobacter pseudonitzschiae Strain SMR1 Isolated from a culture of the Diatom Skeletonema marinoi.</title>
        <authorList>
            <person name="Topel M."/>
            <person name="Pinder M.I.M."/>
            <person name="Johansson O.N."/>
            <person name="Kourtchenko O."/>
            <person name="Godhe A."/>
            <person name="Clarke A.K."/>
        </authorList>
    </citation>
    <scope>NUCLEOTIDE SEQUENCE [LARGE SCALE GENOMIC DNA]</scope>
    <source>
        <strain evidence="7 8">SMR1</strain>
    </source>
</reference>
<keyword evidence="3 5" id="KW-1133">Transmembrane helix</keyword>
<keyword evidence="8" id="KW-1185">Reference proteome</keyword>
<dbReference type="AlphaFoldDB" id="A0A221K065"/>
<sequence>MSTRDLDWGGLAALSLRTPRAAAAVLINWQLPRSVIWTALVLVSCCNAILAGLSEVLFPSPIEMPAIVMNPLMLFILLAGGLIVSCHALLWGGKIIGGQGKLEDIAVVLTWLQALRAVAQAIVLVLAFVSPALAGMFAMAVMFIGLWVMANFVAQALLFNSAWKAFGLMVGLMMAFMFAIVIVLMVTGLGMWGMDANV</sequence>
<keyword evidence="2 5" id="KW-0812">Transmembrane</keyword>
<comment type="subcellular location">
    <subcellularLocation>
        <location evidence="1">Membrane</location>
        <topology evidence="1">Multi-pass membrane protein</topology>
    </subcellularLocation>
</comment>
<dbReference type="Pfam" id="PF04893">
    <property type="entry name" value="Yip1"/>
    <property type="match status" value="1"/>
</dbReference>
<dbReference type="InterPro" id="IPR006977">
    <property type="entry name" value="Yip1_dom"/>
</dbReference>
<feature type="transmembrane region" description="Helical" evidence="5">
    <location>
        <begin position="35"/>
        <end position="53"/>
    </location>
</feature>
<dbReference type="OrthoDB" id="7872013at2"/>
<name>A0A221K065_9RHOB</name>
<feature type="domain" description="Yip1" evidence="6">
    <location>
        <begin position="16"/>
        <end position="182"/>
    </location>
</feature>